<accession>A0A1X6WNN8</accession>
<keyword evidence="6 7" id="KW-0472">Membrane</keyword>
<comment type="subcellular location">
    <subcellularLocation>
        <location evidence="1">Cell membrane</location>
        <topology evidence="1">Multi-pass membrane protein</topology>
    </subcellularLocation>
</comment>
<evidence type="ECO:0000256" key="7">
    <source>
        <dbReference type="SAM" id="Phobius"/>
    </source>
</evidence>
<evidence type="ECO:0000313" key="9">
    <source>
        <dbReference type="EMBL" id="SLM85943.1"/>
    </source>
</evidence>
<evidence type="ECO:0000256" key="1">
    <source>
        <dbReference type="ARBA" id="ARBA00004651"/>
    </source>
</evidence>
<feature type="transmembrane region" description="Helical" evidence="7">
    <location>
        <begin position="202"/>
        <end position="227"/>
    </location>
</feature>
<organism evidence="9 10">
    <name type="scientific">Vagococcus fluvialis bH819</name>
    <dbReference type="NCBI Taxonomy" id="1255619"/>
    <lineage>
        <taxon>Bacteria</taxon>
        <taxon>Bacillati</taxon>
        <taxon>Bacillota</taxon>
        <taxon>Bacilli</taxon>
        <taxon>Lactobacillales</taxon>
        <taxon>Enterococcaceae</taxon>
        <taxon>Vagococcus</taxon>
    </lineage>
</organism>
<feature type="transmembrane region" description="Helical" evidence="7">
    <location>
        <begin position="142"/>
        <end position="158"/>
    </location>
</feature>
<dbReference type="PROSITE" id="PS00217">
    <property type="entry name" value="SUGAR_TRANSPORT_2"/>
    <property type="match status" value="1"/>
</dbReference>
<dbReference type="Pfam" id="PF07690">
    <property type="entry name" value="MFS_1"/>
    <property type="match status" value="1"/>
</dbReference>
<keyword evidence="3" id="KW-1003">Cell membrane</keyword>
<name>A0A1X6WNN8_9ENTE</name>
<dbReference type="PROSITE" id="PS50850">
    <property type="entry name" value="MFS"/>
    <property type="match status" value="1"/>
</dbReference>
<dbReference type="InterPro" id="IPR020846">
    <property type="entry name" value="MFS_dom"/>
</dbReference>
<keyword evidence="5 7" id="KW-1133">Transmembrane helix</keyword>
<dbReference type="GO" id="GO:0022857">
    <property type="term" value="F:transmembrane transporter activity"/>
    <property type="evidence" value="ECO:0007669"/>
    <property type="project" value="InterPro"/>
</dbReference>
<evidence type="ECO:0000256" key="5">
    <source>
        <dbReference type="ARBA" id="ARBA00022989"/>
    </source>
</evidence>
<gene>
    <name evidence="9" type="ORF">FM121_07560</name>
</gene>
<keyword evidence="4 7" id="KW-0812">Transmembrane</keyword>
<dbReference type="OrthoDB" id="1650550at2"/>
<feature type="transmembrane region" description="Helical" evidence="7">
    <location>
        <begin position="288"/>
        <end position="309"/>
    </location>
</feature>
<feature type="transmembrane region" description="Helical" evidence="7">
    <location>
        <begin position="355"/>
        <end position="376"/>
    </location>
</feature>
<dbReference type="SUPFAM" id="SSF103473">
    <property type="entry name" value="MFS general substrate transporter"/>
    <property type="match status" value="1"/>
</dbReference>
<dbReference type="InterPro" id="IPR050189">
    <property type="entry name" value="MFS_Efflux_Transporters"/>
</dbReference>
<evidence type="ECO:0000256" key="2">
    <source>
        <dbReference type="ARBA" id="ARBA00022448"/>
    </source>
</evidence>
<feature type="transmembrane region" description="Helical" evidence="7">
    <location>
        <begin position="98"/>
        <end position="121"/>
    </location>
</feature>
<proteinExistence type="predicted"/>
<keyword evidence="2" id="KW-0813">Transport</keyword>
<feature type="domain" description="Major facilitator superfamily (MFS) profile" evidence="8">
    <location>
        <begin position="1"/>
        <end position="381"/>
    </location>
</feature>
<reference evidence="10" key="1">
    <citation type="submission" date="2017-02" db="EMBL/GenBank/DDBJ databases">
        <authorList>
            <person name="Dridi B."/>
        </authorList>
    </citation>
    <scope>NUCLEOTIDE SEQUENCE [LARGE SCALE GENOMIC DNA]</scope>
    <source>
        <strain evidence="10">bH819</strain>
    </source>
</reference>
<sequence length="384" mass="42401">MNQKINKVTPFAVSGISLLLTSGMSVNATLPYIKEHLSLNQTQSELLSTIPSLTVVTFLLLSTRIINKIGMKKTVLIGLILVAVGGVLPAFTPDSYKLILVSRLMLGAGLGMYVSSAVNYINELFVGKQRMTLLGIRNSMESIGQMILTFVAGILLGFGWQFSFLVYLFAIPVGILFYFFVPDVKIDKVVSEKKVKIKALPLLTFFFASIMVMNSIAIAVRFPTLAIDLKGPGYNPSNYLALMPVLGIIAGFLFQKLASTLKYRILYLAVFINLVANLFIALSYQSFLLLVIGLLISSIPVAWVLPFIFNHIERIASGMPTRFLTSFIFLGCNFGVLTAPLVMQGMTYFGGTSNLYFPFYIFTIIFGILLVCLILLRKKLTKTL</sequence>
<feature type="transmembrane region" description="Helical" evidence="7">
    <location>
        <begin position="49"/>
        <end position="67"/>
    </location>
</feature>
<feature type="transmembrane region" description="Helical" evidence="7">
    <location>
        <begin position="74"/>
        <end position="92"/>
    </location>
</feature>
<dbReference type="InterPro" id="IPR011701">
    <property type="entry name" value="MFS"/>
</dbReference>
<dbReference type="Gene3D" id="1.20.1250.20">
    <property type="entry name" value="MFS general substrate transporter like domains"/>
    <property type="match status" value="1"/>
</dbReference>
<dbReference type="PANTHER" id="PTHR43124">
    <property type="entry name" value="PURINE EFFLUX PUMP PBUE"/>
    <property type="match status" value="1"/>
</dbReference>
<protein>
    <submittedName>
        <fullName evidence="9">Permease of the major facilitator superfamily</fullName>
    </submittedName>
</protein>
<keyword evidence="10" id="KW-1185">Reference proteome</keyword>
<evidence type="ECO:0000256" key="4">
    <source>
        <dbReference type="ARBA" id="ARBA00022692"/>
    </source>
</evidence>
<evidence type="ECO:0000259" key="8">
    <source>
        <dbReference type="PROSITE" id="PS50850"/>
    </source>
</evidence>
<dbReference type="Proteomes" id="UP000195918">
    <property type="component" value="Unassembled WGS sequence"/>
</dbReference>
<dbReference type="AlphaFoldDB" id="A0A1X6WNN8"/>
<feature type="transmembrane region" description="Helical" evidence="7">
    <location>
        <begin position="164"/>
        <end position="181"/>
    </location>
</feature>
<evidence type="ECO:0000313" key="10">
    <source>
        <dbReference type="Proteomes" id="UP000195918"/>
    </source>
</evidence>
<dbReference type="GO" id="GO:0005886">
    <property type="term" value="C:plasma membrane"/>
    <property type="evidence" value="ECO:0007669"/>
    <property type="project" value="UniProtKB-SubCell"/>
</dbReference>
<dbReference type="InterPro" id="IPR036259">
    <property type="entry name" value="MFS_trans_sf"/>
</dbReference>
<dbReference type="EMBL" id="FWFD01000009">
    <property type="protein sequence ID" value="SLM85943.1"/>
    <property type="molecule type" value="Genomic_DNA"/>
</dbReference>
<evidence type="ECO:0000256" key="3">
    <source>
        <dbReference type="ARBA" id="ARBA00022475"/>
    </source>
</evidence>
<dbReference type="InterPro" id="IPR005829">
    <property type="entry name" value="Sugar_transporter_CS"/>
</dbReference>
<feature type="transmembrane region" description="Helical" evidence="7">
    <location>
        <begin position="265"/>
        <end position="282"/>
    </location>
</feature>
<dbReference type="PANTHER" id="PTHR43124:SF3">
    <property type="entry name" value="CHLORAMPHENICOL EFFLUX PUMP RV0191"/>
    <property type="match status" value="1"/>
</dbReference>
<feature type="transmembrane region" description="Helical" evidence="7">
    <location>
        <begin position="239"/>
        <end position="258"/>
    </location>
</feature>
<feature type="transmembrane region" description="Helical" evidence="7">
    <location>
        <begin position="321"/>
        <end position="343"/>
    </location>
</feature>
<dbReference type="RefSeq" id="WP_086951570.1">
    <property type="nucleotide sequence ID" value="NZ_FWFD01000009.1"/>
</dbReference>
<evidence type="ECO:0000256" key="6">
    <source>
        <dbReference type="ARBA" id="ARBA00023136"/>
    </source>
</evidence>